<evidence type="ECO:0000256" key="5">
    <source>
        <dbReference type="SAM" id="MobiDB-lite"/>
    </source>
</evidence>
<comment type="subcellular location">
    <subcellularLocation>
        <location evidence="1">Nucleus</location>
    </subcellularLocation>
</comment>
<dbReference type="Proteomes" id="UP000274504">
    <property type="component" value="Unassembled WGS sequence"/>
</dbReference>
<evidence type="ECO:0000256" key="2">
    <source>
        <dbReference type="ARBA" id="ARBA00023015"/>
    </source>
</evidence>
<evidence type="ECO:0000313" key="11">
    <source>
        <dbReference type="Proteomes" id="UP000321570"/>
    </source>
</evidence>
<feature type="domain" description="SANT" evidence="7">
    <location>
        <begin position="359"/>
        <end position="410"/>
    </location>
</feature>
<feature type="region of interest" description="Disordered" evidence="5">
    <location>
        <begin position="460"/>
        <end position="673"/>
    </location>
</feature>
<feature type="compositionally biased region" description="Basic and acidic residues" evidence="5">
    <location>
        <begin position="504"/>
        <end position="522"/>
    </location>
</feature>
<dbReference type="Gene3D" id="1.20.58.1880">
    <property type="match status" value="1"/>
</dbReference>
<dbReference type="SMART" id="SM00717">
    <property type="entry name" value="SANT"/>
    <property type="match status" value="1"/>
</dbReference>
<feature type="compositionally biased region" description="Low complexity" evidence="5">
    <location>
        <begin position="661"/>
        <end position="673"/>
    </location>
</feature>
<dbReference type="CDD" id="cd00167">
    <property type="entry name" value="SANT"/>
    <property type="match status" value="1"/>
</dbReference>
<dbReference type="InterPro" id="IPR001005">
    <property type="entry name" value="SANT/Myb"/>
</dbReference>
<dbReference type="Pfam" id="PF00249">
    <property type="entry name" value="Myb_DNA-binding"/>
    <property type="match status" value="1"/>
</dbReference>
<keyword evidence="11" id="KW-1185">Reference proteome</keyword>
<proteinExistence type="predicted"/>
<dbReference type="AlphaFoldDB" id="A0A158QBZ5"/>
<dbReference type="SMART" id="SM01189">
    <property type="entry name" value="ELM2"/>
    <property type="match status" value="1"/>
</dbReference>
<name>A0A158QBZ5_HYMDI</name>
<dbReference type="WBParaSite" id="HDID_0000071901-mRNA-1">
    <property type="protein sequence ID" value="HDID_0000071901-mRNA-1"/>
    <property type="gene ID" value="HDID_0000071901"/>
</dbReference>
<reference evidence="12" key="1">
    <citation type="submission" date="2016-04" db="UniProtKB">
        <authorList>
            <consortium name="WormBaseParasite"/>
        </authorList>
    </citation>
    <scope>IDENTIFICATION</scope>
</reference>
<dbReference type="PROSITE" id="PS51156">
    <property type="entry name" value="ELM2"/>
    <property type="match status" value="1"/>
</dbReference>
<evidence type="ECO:0000313" key="10">
    <source>
        <dbReference type="Proteomes" id="UP000274504"/>
    </source>
</evidence>
<evidence type="ECO:0000256" key="3">
    <source>
        <dbReference type="ARBA" id="ARBA00023163"/>
    </source>
</evidence>
<keyword evidence="4" id="KW-0539">Nucleus</keyword>
<sequence>MSNAKRDSNTKAKSKPSEGKCQKSNVRVGPEFQISIPEFTETRPDNYFNEPSEREERVWNPKLSPPSSEINMYITEAKKFSYPLDAALTLLHYHKYNIQHAIDDLPNYEPILNNYTKSAVRSFLKSVDGRPRKNFVKVSRDFPGYTMGEIQGLYYAIAAPFKAQSRRGPKYALQMRNCYQKALKLGFTTHHSAYELHKSGTDPDEVDADTQFEGYFHQIMSSDRASKLCKSVIRGRPYVSKVNGNGNGAKGTPDTSRGMAANGALASNRRQIFTESLRRVAHKLGKNERYLLQNFNLIQFIDFTDISESDVEEELAKSNSKLLKMDEDLKKSTEEIETTNEGIFRDLDSLYPRKHFENEVTFRWTKSEFAILVMALDAYGKDFAQIAKIMATKTESTIRDFYNKYNARFGLDAFINKENKEPKEEKKDEGVVSNAFIESAEGVIEDEAVQNDEPPLIIATPQKRRTQSNSNSHQKAGVVGPSPKTTKFPKEDKVEIPSQEPESVEIKKEEEAEPPEIRKDEDSAVANEMPKSRRGRARKEVPVRRVSTRSLSNESPASAVRRRSSKSAETVETPRRQRKPSTPTTVESPAPRPRGRPSLKKLAEHVQESSPSGRLSKGTKGDQSSSTTKTKVNDSPVTASKRKPSIHTQKALKVPKKRARNSSLSPRSSRLRR</sequence>
<feature type="compositionally biased region" description="Basic and acidic residues" evidence="5">
    <location>
        <begin position="1"/>
        <end position="21"/>
    </location>
</feature>
<dbReference type="InterPro" id="IPR017884">
    <property type="entry name" value="SANT_dom"/>
</dbReference>
<dbReference type="SUPFAM" id="SSF46689">
    <property type="entry name" value="Homeodomain-like"/>
    <property type="match status" value="1"/>
</dbReference>
<feature type="compositionally biased region" description="Polar residues" evidence="5">
    <location>
        <begin position="621"/>
        <end position="638"/>
    </location>
</feature>
<evidence type="ECO:0000259" key="6">
    <source>
        <dbReference type="PROSITE" id="PS51156"/>
    </source>
</evidence>
<feature type="region of interest" description="Disordered" evidence="5">
    <location>
        <begin position="1"/>
        <end position="62"/>
    </location>
</feature>
<dbReference type="GO" id="GO:0000118">
    <property type="term" value="C:histone deacetylase complex"/>
    <property type="evidence" value="ECO:0007669"/>
    <property type="project" value="TreeGrafter"/>
</dbReference>
<dbReference type="GO" id="GO:0006357">
    <property type="term" value="P:regulation of transcription by RNA polymerase II"/>
    <property type="evidence" value="ECO:0007669"/>
    <property type="project" value="TreeGrafter"/>
</dbReference>
<dbReference type="PANTHER" id="PTHR16089">
    <property type="entry name" value="REST COREPRESSOR COREST PROTEIN-RELATED"/>
    <property type="match status" value="1"/>
</dbReference>
<dbReference type="EMBL" id="CABIJS010000110">
    <property type="protein sequence ID" value="VUZ42909.1"/>
    <property type="molecule type" value="Genomic_DNA"/>
</dbReference>
<dbReference type="Gene3D" id="4.10.1240.50">
    <property type="match status" value="1"/>
</dbReference>
<dbReference type="PROSITE" id="PS51293">
    <property type="entry name" value="SANT"/>
    <property type="match status" value="1"/>
</dbReference>
<reference evidence="9 11" key="3">
    <citation type="submission" date="2019-07" db="EMBL/GenBank/DDBJ databases">
        <authorList>
            <person name="Jastrzebski P J."/>
            <person name="Paukszto L."/>
            <person name="Jastrzebski P J."/>
        </authorList>
    </citation>
    <scope>NUCLEOTIDE SEQUENCE [LARGE SCALE GENOMIC DNA]</scope>
    <source>
        <strain evidence="9 11">WMS-il1</strain>
    </source>
</reference>
<gene>
    <name evidence="8" type="ORF">HDID_LOCUS720</name>
    <name evidence="9" type="ORF">WMSIL1_LOCUS3508</name>
</gene>
<dbReference type="InterPro" id="IPR000949">
    <property type="entry name" value="ELM2_dom"/>
</dbReference>
<dbReference type="InterPro" id="IPR051066">
    <property type="entry name" value="Trans_reg/Corepressor"/>
</dbReference>
<dbReference type="OrthoDB" id="10064338at2759"/>
<protein>
    <submittedName>
        <fullName evidence="12">SANT domain-containing protein</fullName>
    </submittedName>
</protein>
<dbReference type="PANTHER" id="PTHR16089:SF28">
    <property type="entry name" value="REST COREPRESSOR"/>
    <property type="match status" value="1"/>
</dbReference>
<keyword evidence="3" id="KW-0804">Transcription</keyword>
<dbReference type="Proteomes" id="UP000321570">
    <property type="component" value="Unassembled WGS sequence"/>
</dbReference>
<evidence type="ECO:0000256" key="1">
    <source>
        <dbReference type="ARBA" id="ARBA00004123"/>
    </source>
</evidence>
<dbReference type="GO" id="GO:0005667">
    <property type="term" value="C:transcription regulator complex"/>
    <property type="evidence" value="ECO:0007669"/>
    <property type="project" value="TreeGrafter"/>
</dbReference>
<accession>A0A158QBZ5</accession>
<evidence type="ECO:0000313" key="9">
    <source>
        <dbReference type="EMBL" id="VUZ42909.1"/>
    </source>
</evidence>
<reference evidence="8 10" key="2">
    <citation type="submission" date="2018-11" db="EMBL/GenBank/DDBJ databases">
        <authorList>
            <consortium name="Pathogen Informatics"/>
        </authorList>
    </citation>
    <scope>NUCLEOTIDE SEQUENCE [LARGE SCALE GENOMIC DNA]</scope>
</reference>
<feature type="domain" description="ELM2" evidence="6">
    <location>
        <begin position="24"/>
        <end position="109"/>
    </location>
</feature>
<keyword evidence="2" id="KW-0805">Transcription regulation</keyword>
<evidence type="ECO:0000259" key="7">
    <source>
        <dbReference type="PROSITE" id="PS51293"/>
    </source>
</evidence>
<dbReference type="Pfam" id="PF01448">
    <property type="entry name" value="ELM2"/>
    <property type="match status" value="1"/>
</dbReference>
<evidence type="ECO:0000256" key="4">
    <source>
        <dbReference type="ARBA" id="ARBA00023242"/>
    </source>
</evidence>
<organism evidence="12">
    <name type="scientific">Hymenolepis diminuta</name>
    <name type="common">Rat tapeworm</name>
    <dbReference type="NCBI Taxonomy" id="6216"/>
    <lineage>
        <taxon>Eukaryota</taxon>
        <taxon>Metazoa</taxon>
        <taxon>Spiralia</taxon>
        <taxon>Lophotrochozoa</taxon>
        <taxon>Platyhelminthes</taxon>
        <taxon>Cestoda</taxon>
        <taxon>Eucestoda</taxon>
        <taxon>Cyclophyllidea</taxon>
        <taxon>Hymenolepididae</taxon>
        <taxon>Hymenolepis</taxon>
    </lineage>
</organism>
<dbReference type="InterPro" id="IPR009057">
    <property type="entry name" value="Homeodomain-like_sf"/>
</dbReference>
<evidence type="ECO:0000313" key="8">
    <source>
        <dbReference type="EMBL" id="VDL17637.1"/>
    </source>
</evidence>
<evidence type="ECO:0000313" key="12">
    <source>
        <dbReference type="WBParaSite" id="HDID_0000071901-mRNA-1"/>
    </source>
</evidence>
<dbReference type="EMBL" id="UYSG01000102">
    <property type="protein sequence ID" value="VDL17637.1"/>
    <property type="molecule type" value="Genomic_DNA"/>
</dbReference>
<dbReference type="STRING" id="6216.A0A158QBZ5"/>
<dbReference type="GO" id="GO:0003714">
    <property type="term" value="F:transcription corepressor activity"/>
    <property type="evidence" value="ECO:0007669"/>
    <property type="project" value="TreeGrafter"/>
</dbReference>